<dbReference type="EMBL" id="JRNR01000002">
    <property type="protein sequence ID" value="KGF50544.1"/>
    <property type="molecule type" value="Genomic_DNA"/>
</dbReference>
<proteinExistence type="predicted"/>
<protein>
    <recommendedName>
        <fullName evidence="4">Peptidoglycan hydrolase</fullName>
    </recommendedName>
</protein>
<dbReference type="InterPro" id="IPR051056">
    <property type="entry name" value="Glycosyl_Hydrolase_73"/>
</dbReference>
<feature type="signal peptide" evidence="5">
    <location>
        <begin position="1"/>
        <end position="20"/>
    </location>
</feature>
<dbReference type="InterPro" id="IPR036779">
    <property type="entry name" value="LysM_dom_sf"/>
</dbReference>
<dbReference type="CDD" id="cd00118">
    <property type="entry name" value="LysM"/>
    <property type="match status" value="2"/>
</dbReference>
<keyword evidence="2" id="KW-0081">Bacteriolytic enzyme</keyword>
<evidence type="ECO:0000256" key="5">
    <source>
        <dbReference type="SAM" id="SignalP"/>
    </source>
</evidence>
<name>A0A096CZ19_9BACT</name>
<sequence>MKRYILIVLTFAVCLCSTIAGPTIRWNQTYQNYFDKYKNLAIKEMQRYGIPASITLAQGVLESGAGQSKLAIVANNHFGIKCHDWTGRTISHDDDLTGECFRAYDTVLDSFEDHSKFLSGRKRYNCLFNLSKYDYRGWAHGLKRAGYATNPQYAYKLIEIIEVYKLYQYDNAKFVEPFEPTRPEITKKPTPKQNMLNTGLRNFRAFNENCYVTAHAGDTYKDIAKEVNISEKKLAKYNEQDIDKRLYEGEIVWLRKKQKHAPSEYRNRPHIVQPSESLYDISQKYGIRLKNLIKMNKKLVKRGICTNDKIRLY</sequence>
<keyword evidence="5" id="KW-0732">Signal</keyword>
<keyword evidence="3" id="KW-0378">Hydrolase</keyword>
<dbReference type="Pfam" id="PF01832">
    <property type="entry name" value="Glucosaminidase"/>
    <property type="match status" value="1"/>
</dbReference>
<dbReference type="Gene3D" id="3.10.350.10">
    <property type="entry name" value="LysM domain"/>
    <property type="match status" value="1"/>
</dbReference>
<evidence type="ECO:0000313" key="7">
    <source>
        <dbReference type="EMBL" id="KGF50544.1"/>
    </source>
</evidence>
<dbReference type="SMART" id="SM00257">
    <property type="entry name" value="LysM"/>
    <property type="match status" value="2"/>
</dbReference>
<gene>
    <name evidence="7" type="ORF">HMPREF0654_00250</name>
</gene>
<evidence type="ECO:0000256" key="2">
    <source>
        <dbReference type="ARBA" id="ARBA00022638"/>
    </source>
</evidence>
<dbReference type="SUPFAM" id="SSF54106">
    <property type="entry name" value="LysM domain"/>
    <property type="match status" value="1"/>
</dbReference>
<reference evidence="7 8" key="1">
    <citation type="submission" date="2014-07" db="EMBL/GenBank/DDBJ databases">
        <authorList>
            <person name="McCorrison J."/>
            <person name="Sanka R."/>
            <person name="Torralba M."/>
            <person name="Gillis M."/>
            <person name="Haft D.H."/>
            <person name="Methe B."/>
            <person name="Sutton G."/>
            <person name="Nelson K.E."/>
        </authorList>
    </citation>
    <scope>NUCLEOTIDE SEQUENCE [LARGE SCALE GENOMIC DNA]</scope>
    <source>
        <strain evidence="7 8">DNF00882</strain>
    </source>
</reference>
<dbReference type="SMART" id="SM00047">
    <property type="entry name" value="LYZ2"/>
    <property type="match status" value="1"/>
</dbReference>
<organism evidence="7 8">
    <name type="scientific">Prevotella disiens DNF00882</name>
    <dbReference type="NCBI Taxonomy" id="1401075"/>
    <lineage>
        <taxon>Bacteria</taxon>
        <taxon>Pseudomonadati</taxon>
        <taxon>Bacteroidota</taxon>
        <taxon>Bacteroidia</taxon>
        <taxon>Bacteroidales</taxon>
        <taxon>Prevotellaceae</taxon>
        <taxon>Prevotella</taxon>
    </lineage>
</organism>
<accession>A0A096CZ19</accession>
<dbReference type="InterPro" id="IPR002901">
    <property type="entry name" value="MGlyc_endo_b_GlcNAc-like_dom"/>
</dbReference>
<evidence type="ECO:0000256" key="3">
    <source>
        <dbReference type="ARBA" id="ARBA00022801"/>
    </source>
</evidence>
<dbReference type="GO" id="GO:0042742">
    <property type="term" value="P:defense response to bacterium"/>
    <property type="evidence" value="ECO:0007669"/>
    <property type="project" value="UniProtKB-KW"/>
</dbReference>
<evidence type="ECO:0000256" key="1">
    <source>
        <dbReference type="ARBA" id="ARBA00022529"/>
    </source>
</evidence>
<dbReference type="InterPro" id="IPR018392">
    <property type="entry name" value="LysM"/>
</dbReference>
<feature type="chain" id="PRO_5001925598" description="Peptidoglycan hydrolase" evidence="5">
    <location>
        <begin position="21"/>
        <end position="313"/>
    </location>
</feature>
<dbReference type="Pfam" id="PF01476">
    <property type="entry name" value="LysM"/>
    <property type="match status" value="2"/>
</dbReference>
<dbReference type="PANTHER" id="PTHR33308:SF9">
    <property type="entry name" value="PEPTIDOGLYCAN HYDROLASE FLGJ"/>
    <property type="match status" value="1"/>
</dbReference>
<dbReference type="RefSeq" id="WP_036881838.1">
    <property type="nucleotide sequence ID" value="NZ_JRNR01000002.1"/>
</dbReference>
<dbReference type="Proteomes" id="UP000029538">
    <property type="component" value="Unassembled WGS sequence"/>
</dbReference>
<comment type="caution">
    <text evidence="7">The sequence shown here is derived from an EMBL/GenBank/DDBJ whole genome shotgun (WGS) entry which is preliminary data.</text>
</comment>
<dbReference type="PANTHER" id="PTHR33308">
    <property type="entry name" value="PEPTIDOGLYCAN HYDROLASE FLGJ"/>
    <property type="match status" value="1"/>
</dbReference>
<dbReference type="AlphaFoldDB" id="A0A096CZ19"/>
<dbReference type="GO" id="GO:0031640">
    <property type="term" value="P:killing of cells of another organism"/>
    <property type="evidence" value="ECO:0007669"/>
    <property type="project" value="UniProtKB-KW"/>
</dbReference>
<dbReference type="GO" id="GO:0004040">
    <property type="term" value="F:amidase activity"/>
    <property type="evidence" value="ECO:0007669"/>
    <property type="project" value="InterPro"/>
</dbReference>
<evidence type="ECO:0000256" key="4">
    <source>
        <dbReference type="ARBA" id="ARBA00032108"/>
    </source>
</evidence>
<feature type="domain" description="LysM" evidence="6">
    <location>
        <begin position="268"/>
        <end position="313"/>
    </location>
</feature>
<evidence type="ECO:0000313" key="8">
    <source>
        <dbReference type="Proteomes" id="UP000029538"/>
    </source>
</evidence>
<evidence type="ECO:0000259" key="6">
    <source>
        <dbReference type="PROSITE" id="PS51782"/>
    </source>
</evidence>
<dbReference type="PROSITE" id="PS51782">
    <property type="entry name" value="LYSM"/>
    <property type="match status" value="1"/>
</dbReference>
<keyword evidence="1" id="KW-0929">Antimicrobial</keyword>
<dbReference type="Gene3D" id="1.10.530.10">
    <property type="match status" value="1"/>
</dbReference>